<dbReference type="Proteomes" id="UP000681967">
    <property type="component" value="Unassembled WGS sequence"/>
</dbReference>
<accession>A0A8S3B9W8</accession>
<organism evidence="1 2">
    <name type="scientific">Rotaria magnacalcarata</name>
    <dbReference type="NCBI Taxonomy" id="392030"/>
    <lineage>
        <taxon>Eukaryota</taxon>
        <taxon>Metazoa</taxon>
        <taxon>Spiralia</taxon>
        <taxon>Gnathifera</taxon>
        <taxon>Rotifera</taxon>
        <taxon>Eurotatoria</taxon>
        <taxon>Bdelloidea</taxon>
        <taxon>Philodinida</taxon>
        <taxon>Philodinidae</taxon>
        <taxon>Rotaria</taxon>
    </lineage>
</organism>
<evidence type="ECO:0000313" key="2">
    <source>
        <dbReference type="Proteomes" id="UP000681967"/>
    </source>
</evidence>
<feature type="non-terminal residue" evidence="1">
    <location>
        <position position="1"/>
    </location>
</feature>
<name>A0A8S3B9W8_9BILA</name>
<sequence length="33" mass="3769">MVQEPCVEPPPERIGSHIYLDIVRGTNYLLESL</sequence>
<evidence type="ECO:0000313" key="1">
    <source>
        <dbReference type="EMBL" id="CAF4810573.1"/>
    </source>
</evidence>
<dbReference type="EMBL" id="CAJOBH010142154">
    <property type="protein sequence ID" value="CAF4810573.1"/>
    <property type="molecule type" value="Genomic_DNA"/>
</dbReference>
<proteinExistence type="predicted"/>
<comment type="caution">
    <text evidence="1">The sequence shown here is derived from an EMBL/GenBank/DDBJ whole genome shotgun (WGS) entry which is preliminary data.</text>
</comment>
<dbReference type="AlphaFoldDB" id="A0A8S3B9W8"/>
<reference evidence="1" key="1">
    <citation type="submission" date="2021-02" db="EMBL/GenBank/DDBJ databases">
        <authorList>
            <person name="Nowell W R."/>
        </authorList>
    </citation>
    <scope>NUCLEOTIDE SEQUENCE</scope>
</reference>
<gene>
    <name evidence="1" type="ORF">BYL167_LOCUS48547</name>
</gene>
<protein>
    <submittedName>
        <fullName evidence="1">Uncharacterized protein</fullName>
    </submittedName>
</protein>